<dbReference type="CDD" id="cd20065">
    <property type="entry name" value="FH_FOXP2"/>
    <property type="match status" value="1"/>
</dbReference>
<evidence type="ECO:0000313" key="13">
    <source>
        <dbReference type="EMBL" id="CAH3144739.1"/>
    </source>
</evidence>
<dbReference type="PROSITE" id="PS00658">
    <property type="entry name" value="FORK_HEAD_2"/>
    <property type="match status" value="1"/>
</dbReference>
<feature type="compositionally biased region" description="Low complexity" evidence="11">
    <location>
        <begin position="11"/>
        <end position="20"/>
    </location>
</feature>
<organism evidence="13 14">
    <name type="scientific">Porites evermanni</name>
    <dbReference type="NCBI Taxonomy" id="104178"/>
    <lineage>
        <taxon>Eukaryota</taxon>
        <taxon>Metazoa</taxon>
        <taxon>Cnidaria</taxon>
        <taxon>Anthozoa</taxon>
        <taxon>Hexacorallia</taxon>
        <taxon>Scleractinia</taxon>
        <taxon>Fungiina</taxon>
        <taxon>Poritidae</taxon>
        <taxon>Porites</taxon>
    </lineage>
</organism>
<evidence type="ECO:0000256" key="3">
    <source>
        <dbReference type="ARBA" id="ARBA00022723"/>
    </source>
</evidence>
<feature type="compositionally biased region" description="Polar residues" evidence="11">
    <location>
        <begin position="21"/>
        <end position="42"/>
    </location>
</feature>
<dbReference type="InterPro" id="IPR047412">
    <property type="entry name" value="FH_FOXP1_P2"/>
</dbReference>
<keyword evidence="14" id="KW-1185">Reference proteome</keyword>
<dbReference type="EMBL" id="CALNXI010000876">
    <property type="protein sequence ID" value="CAH3144739.1"/>
    <property type="molecule type" value="Genomic_DNA"/>
</dbReference>
<evidence type="ECO:0000256" key="11">
    <source>
        <dbReference type="SAM" id="MobiDB-lite"/>
    </source>
</evidence>
<dbReference type="Gene3D" id="1.20.5.340">
    <property type="match status" value="1"/>
</dbReference>
<sequence length="709" mass="77928">MANNSTDNEAVVSVTSSTTSLRGSTARVTSPSKTPARSSSVDLTAKGSQDLCSSSNCACGSHTPHKVTQQNKHNTSQSCCCSRDVHVPGMVYQHVTPAVTNVMIDASNATSQDSKVSSKHGSVHYCATCPPGPHTHHVFSPAGCHPQQSAAFMEHAHCGCQPGFVDGHFHFPHQQTPPRPVTVMAAHPPPLLLRPVQPQHMQQHQAILEQELRPYFDGKWKGLGDPHLSNFGGRSQPSEGAVSTGPFITEAQAAQLHPLFHRNICQWPGCEAFCENFQQFMHHLNADHALDERSTAQARVQMQVVMHLELQMNKERERLSAMMNHLHSPKVAQHSPSSNPEMDEEGNQRAPHSQAQPLLHVTPGPPPHMPTSPVQHSPTMGGRQEMPLSPNSPPPTMGSSPRKSPPPNITVHDITGQPADSIAVVSAPSCHMVEEKPCHVKRRNGDPDGIAMDIERSADFYQKADVRPPFTYASLIRQAILDSPDQQLTLNEIYSWFIHKFAYFRRNAATWKNAVRHNLSLHKCFVRKENVKGAVWIVDEDEYMKRRPQSKVTHSSAARLVRQERERLMQQGALGGLPTQVNLMAVSVSNSNDVSEDEGSSQEDGGRKRSSDEDTGDESPSHKRRDVRDGEEVEGVVGGITKLVEFCSKDINSQLSQSQVQVKLEPTEDGAIVAINGDSQSDDENYHSSHMNGSILMGTGSSEEEVRQR</sequence>
<feature type="region of interest" description="Disordered" evidence="11">
    <location>
        <begin position="329"/>
        <end position="414"/>
    </location>
</feature>
<comment type="subcellular location">
    <subcellularLocation>
        <location evidence="1 10">Nucleus</location>
    </subcellularLocation>
</comment>
<evidence type="ECO:0000259" key="12">
    <source>
        <dbReference type="PROSITE" id="PS50039"/>
    </source>
</evidence>
<dbReference type="Pfam" id="PF16159">
    <property type="entry name" value="FOXP-CC"/>
    <property type="match status" value="1"/>
</dbReference>
<dbReference type="PANTHER" id="PTHR45796">
    <property type="entry name" value="FORKHEAD BOX P, ISOFORM C"/>
    <property type="match status" value="1"/>
</dbReference>
<keyword evidence="5" id="KW-0862">Zinc</keyword>
<evidence type="ECO:0000256" key="9">
    <source>
        <dbReference type="ARBA" id="ARBA00023242"/>
    </source>
</evidence>
<evidence type="ECO:0000256" key="7">
    <source>
        <dbReference type="ARBA" id="ARBA00023125"/>
    </source>
</evidence>
<dbReference type="Pfam" id="PF00250">
    <property type="entry name" value="Forkhead"/>
    <property type="match status" value="1"/>
</dbReference>
<protein>
    <recommendedName>
        <fullName evidence="12">Fork-head domain-containing protein</fullName>
    </recommendedName>
</protein>
<keyword evidence="4" id="KW-0863">Zinc-finger</keyword>
<reference evidence="13 14" key="1">
    <citation type="submission" date="2022-05" db="EMBL/GenBank/DDBJ databases">
        <authorList>
            <consortium name="Genoscope - CEA"/>
            <person name="William W."/>
        </authorList>
    </citation>
    <scope>NUCLEOTIDE SEQUENCE [LARGE SCALE GENOMIC DNA]</scope>
</reference>
<feature type="DNA-binding region" description="Fork-head" evidence="10">
    <location>
        <begin position="467"/>
        <end position="562"/>
    </location>
</feature>
<accession>A0ABN8PJ77</accession>
<dbReference type="InterPro" id="IPR032354">
    <property type="entry name" value="FOXP-CC"/>
</dbReference>
<evidence type="ECO:0000256" key="5">
    <source>
        <dbReference type="ARBA" id="ARBA00022833"/>
    </source>
</evidence>
<dbReference type="InterPro" id="IPR036388">
    <property type="entry name" value="WH-like_DNA-bd_sf"/>
</dbReference>
<keyword evidence="2" id="KW-0678">Repressor</keyword>
<dbReference type="InterPro" id="IPR030456">
    <property type="entry name" value="TF_fork_head_CS_2"/>
</dbReference>
<keyword evidence="6" id="KW-0805">Transcription regulation</keyword>
<evidence type="ECO:0000256" key="8">
    <source>
        <dbReference type="ARBA" id="ARBA00023163"/>
    </source>
</evidence>
<evidence type="ECO:0000256" key="4">
    <source>
        <dbReference type="ARBA" id="ARBA00022771"/>
    </source>
</evidence>
<keyword evidence="7 10" id="KW-0238">DNA-binding</keyword>
<proteinExistence type="predicted"/>
<evidence type="ECO:0000256" key="10">
    <source>
        <dbReference type="PROSITE-ProRule" id="PRU00089"/>
    </source>
</evidence>
<keyword evidence="9 10" id="KW-0539">Nucleus</keyword>
<dbReference type="SUPFAM" id="SSF46785">
    <property type="entry name" value="Winged helix' DNA-binding domain"/>
    <property type="match status" value="1"/>
</dbReference>
<feature type="region of interest" description="Disordered" evidence="11">
    <location>
        <begin position="677"/>
        <end position="709"/>
    </location>
</feature>
<keyword evidence="8" id="KW-0804">Transcription</keyword>
<evidence type="ECO:0000256" key="6">
    <source>
        <dbReference type="ARBA" id="ARBA00023015"/>
    </source>
</evidence>
<dbReference type="PANTHER" id="PTHR45796:SF4">
    <property type="entry name" value="FORKHEAD BOX P, ISOFORM C"/>
    <property type="match status" value="1"/>
</dbReference>
<keyword evidence="3" id="KW-0479">Metal-binding</keyword>
<feature type="region of interest" description="Disordered" evidence="11">
    <location>
        <begin position="1"/>
        <end position="42"/>
    </location>
</feature>
<name>A0ABN8PJ77_9CNID</name>
<dbReference type="InterPro" id="IPR050998">
    <property type="entry name" value="FOXP"/>
</dbReference>
<comment type="caution">
    <text evidence="13">The sequence shown here is derived from an EMBL/GenBank/DDBJ whole genome shotgun (WGS) entry which is preliminary data.</text>
</comment>
<feature type="domain" description="Fork-head" evidence="12">
    <location>
        <begin position="467"/>
        <end position="562"/>
    </location>
</feature>
<evidence type="ECO:0000256" key="2">
    <source>
        <dbReference type="ARBA" id="ARBA00022491"/>
    </source>
</evidence>
<dbReference type="PRINTS" id="PR00053">
    <property type="entry name" value="FORKHEAD"/>
</dbReference>
<dbReference type="InterPro" id="IPR036390">
    <property type="entry name" value="WH_DNA-bd_sf"/>
</dbReference>
<feature type="region of interest" description="Disordered" evidence="11">
    <location>
        <begin position="589"/>
        <end position="634"/>
    </location>
</feature>
<dbReference type="Gene3D" id="1.10.10.10">
    <property type="entry name" value="Winged helix-like DNA-binding domain superfamily/Winged helix DNA-binding domain"/>
    <property type="match status" value="1"/>
</dbReference>
<dbReference type="SMART" id="SM00339">
    <property type="entry name" value="FH"/>
    <property type="match status" value="1"/>
</dbReference>
<evidence type="ECO:0000313" key="14">
    <source>
        <dbReference type="Proteomes" id="UP001159427"/>
    </source>
</evidence>
<dbReference type="PROSITE" id="PS50039">
    <property type="entry name" value="FORK_HEAD_3"/>
    <property type="match status" value="1"/>
</dbReference>
<dbReference type="Proteomes" id="UP001159427">
    <property type="component" value="Unassembled WGS sequence"/>
</dbReference>
<gene>
    <name evidence="13" type="ORF">PEVE_00043256</name>
</gene>
<evidence type="ECO:0000256" key="1">
    <source>
        <dbReference type="ARBA" id="ARBA00004123"/>
    </source>
</evidence>
<dbReference type="InterPro" id="IPR001766">
    <property type="entry name" value="Fork_head_dom"/>
</dbReference>